<evidence type="ECO:0000313" key="2">
    <source>
        <dbReference type="Proteomes" id="UP001293254"/>
    </source>
</evidence>
<keyword evidence="2" id="KW-1185">Reference proteome</keyword>
<reference evidence="1" key="2">
    <citation type="journal article" date="2024" name="Plant">
        <title>Genomic evolution and insights into agronomic trait innovations of Sesamum species.</title>
        <authorList>
            <person name="Miao H."/>
            <person name="Wang L."/>
            <person name="Qu L."/>
            <person name="Liu H."/>
            <person name="Sun Y."/>
            <person name="Le M."/>
            <person name="Wang Q."/>
            <person name="Wei S."/>
            <person name="Zheng Y."/>
            <person name="Lin W."/>
            <person name="Duan Y."/>
            <person name="Cao H."/>
            <person name="Xiong S."/>
            <person name="Wang X."/>
            <person name="Wei L."/>
            <person name="Li C."/>
            <person name="Ma Q."/>
            <person name="Ju M."/>
            <person name="Zhao R."/>
            <person name="Li G."/>
            <person name="Mu C."/>
            <person name="Tian Q."/>
            <person name="Mei H."/>
            <person name="Zhang T."/>
            <person name="Gao T."/>
            <person name="Zhang H."/>
        </authorList>
    </citation>
    <scope>NUCLEOTIDE SEQUENCE</scope>
    <source>
        <strain evidence="1">3651</strain>
    </source>
</reference>
<sequence length="179" mass="20755">MWPDGYWYQRQFFHNSRWTREMEKTFFDALLEHARMGQFRVGRENRHAINCALRDVNTKHTKLRPDVVWNRNLHFLTAVDSVWREICREKKLARCYVNAYEDLLEELCMLFSVPVENEEAPPTEVLTKDVPLVAFGANAQLLKDWVDPTPVGIEGALAIQPVVHVISDSSDSSSSLEVH</sequence>
<accession>A0AAE2C9B8</accession>
<protein>
    <submittedName>
        <fullName evidence="1">Uncharacterized protein</fullName>
    </submittedName>
</protein>
<evidence type="ECO:0000313" key="1">
    <source>
        <dbReference type="EMBL" id="KAK4413721.1"/>
    </source>
</evidence>
<dbReference type="AlphaFoldDB" id="A0AAE2C9B8"/>
<reference evidence="1" key="1">
    <citation type="submission" date="2020-06" db="EMBL/GenBank/DDBJ databases">
        <authorList>
            <person name="Li T."/>
            <person name="Hu X."/>
            <person name="Zhang T."/>
            <person name="Song X."/>
            <person name="Zhang H."/>
            <person name="Dai N."/>
            <person name="Sheng W."/>
            <person name="Hou X."/>
            <person name="Wei L."/>
        </authorList>
    </citation>
    <scope>NUCLEOTIDE SEQUENCE</scope>
    <source>
        <strain evidence="1">3651</strain>
        <tissue evidence="1">Leaf</tissue>
    </source>
</reference>
<dbReference type="EMBL" id="JACGWO010000012">
    <property type="protein sequence ID" value="KAK4413721.1"/>
    <property type="molecule type" value="Genomic_DNA"/>
</dbReference>
<dbReference type="Proteomes" id="UP001293254">
    <property type="component" value="Unassembled WGS sequence"/>
</dbReference>
<comment type="caution">
    <text evidence="1">The sequence shown here is derived from an EMBL/GenBank/DDBJ whole genome shotgun (WGS) entry which is preliminary data.</text>
</comment>
<organism evidence="1 2">
    <name type="scientific">Sesamum alatum</name>
    <dbReference type="NCBI Taxonomy" id="300844"/>
    <lineage>
        <taxon>Eukaryota</taxon>
        <taxon>Viridiplantae</taxon>
        <taxon>Streptophyta</taxon>
        <taxon>Embryophyta</taxon>
        <taxon>Tracheophyta</taxon>
        <taxon>Spermatophyta</taxon>
        <taxon>Magnoliopsida</taxon>
        <taxon>eudicotyledons</taxon>
        <taxon>Gunneridae</taxon>
        <taxon>Pentapetalae</taxon>
        <taxon>asterids</taxon>
        <taxon>lamiids</taxon>
        <taxon>Lamiales</taxon>
        <taxon>Pedaliaceae</taxon>
        <taxon>Sesamum</taxon>
    </lineage>
</organism>
<proteinExistence type="predicted"/>
<name>A0AAE2C9B8_9LAMI</name>
<gene>
    <name evidence="1" type="ORF">Salat_2784900</name>
</gene>